<feature type="transmembrane region" description="Helical" evidence="2">
    <location>
        <begin position="16"/>
        <end position="37"/>
    </location>
</feature>
<sequence length="94" mass="10179">MIAAVRTTTELASSAITAWAVVFGIVIVAVLLLAFWWGARAVARRNAPSRAPQRRAGSWHEPQPSETRHSARARHDEETPDGEEAPDGDRHGAG</sequence>
<dbReference type="InterPro" id="IPR045513">
    <property type="entry name" value="DUF6479"/>
</dbReference>
<dbReference type="Pfam" id="PF20087">
    <property type="entry name" value="DUF6479"/>
    <property type="match status" value="1"/>
</dbReference>
<gene>
    <name evidence="3" type="ORF">HCN08_20845</name>
</gene>
<evidence type="ECO:0000256" key="2">
    <source>
        <dbReference type="SAM" id="Phobius"/>
    </source>
</evidence>
<feature type="region of interest" description="Disordered" evidence="1">
    <location>
        <begin position="46"/>
        <end position="94"/>
    </location>
</feature>
<dbReference type="EMBL" id="JAATEJ010000017">
    <property type="protein sequence ID" value="NJP45835.1"/>
    <property type="molecule type" value="Genomic_DNA"/>
</dbReference>
<keyword evidence="2" id="KW-1133">Transmembrane helix</keyword>
<keyword evidence="2" id="KW-0812">Transmembrane</keyword>
<keyword evidence="4" id="KW-1185">Reference proteome</keyword>
<dbReference type="Proteomes" id="UP000734511">
    <property type="component" value="Unassembled WGS sequence"/>
</dbReference>
<proteinExistence type="predicted"/>
<feature type="compositionally biased region" description="Basic and acidic residues" evidence="1">
    <location>
        <begin position="66"/>
        <end position="77"/>
    </location>
</feature>
<keyword evidence="2" id="KW-0472">Membrane</keyword>
<evidence type="ECO:0000313" key="4">
    <source>
        <dbReference type="Proteomes" id="UP000734511"/>
    </source>
</evidence>
<accession>A0ABX0ZPP9</accession>
<name>A0ABX0ZPP9_9ACTN</name>
<evidence type="ECO:0000256" key="1">
    <source>
        <dbReference type="SAM" id="MobiDB-lite"/>
    </source>
</evidence>
<comment type="caution">
    <text evidence="3">The sequence shown here is derived from an EMBL/GenBank/DDBJ whole genome shotgun (WGS) entry which is preliminary data.</text>
</comment>
<reference evidence="3 4" key="1">
    <citation type="submission" date="2020-03" db="EMBL/GenBank/DDBJ databases">
        <title>WGS of actinomycetes isolated from Thailand.</title>
        <authorList>
            <person name="Thawai C."/>
        </authorList>
    </citation>
    <scope>NUCLEOTIDE SEQUENCE [LARGE SCALE GENOMIC DNA]</scope>
    <source>
        <strain evidence="3 4">PRB2-1</strain>
    </source>
</reference>
<protein>
    <submittedName>
        <fullName evidence="3">Uncharacterized protein</fullName>
    </submittedName>
</protein>
<dbReference type="RefSeq" id="WP_167984592.1">
    <property type="nucleotide sequence ID" value="NZ_JAATEJ010000017.1"/>
</dbReference>
<organism evidence="3 4">
    <name type="scientific">Actinacidiphila epipremni</name>
    <dbReference type="NCBI Taxonomy" id="2053013"/>
    <lineage>
        <taxon>Bacteria</taxon>
        <taxon>Bacillati</taxon>
        <taxon>Actinomycetota</taxon>
        <taxon>Actinomycetes</taxon>
        <taxon>Kitasatosporales</taxon>
        <taxon>Streptomycetaceae</taxon>
        <taxon>Actinacidiphila</taxon>
    </lineage>
</organism>
<evidence type="ECO:0000313" key="3">
    <source>
        <dbReference type="EMBL" id="NJP45835.1"/>
    </source>
</evidence>